<evidence type="ECO:0000256" key="6">
    <source>
        <dbReference type="ARBA" id="ARBA00023136"/>
    </source>
</evidence>
<sequence>MNRKVDTGLLISRIAIGFPMLFYGIGKLIHGIGFIQQTLIDKGLPGFFGYGVYVGEVLAPILLLLGWRTRLAGAVFAINCVTAMLLVQSAAIFSLNENGGWQVELLMIYALVAVSLFFTGGGKYALSTANQWD</sequence>
<accession>A0A378RWS7</accession>
<dbReference type="GeneID" id="93526689"/>
<evidence type="ECO:0000256" key="3">
    <source>
        <dbReference type="ARBA" id="ARBA00022475"/>
    </source>
</evidence>
<evidence type="ECO:0000313" key="9">
    <source>
        <dbReference type="EMBL" id="STZ70210.1"/>
    </source>
</evidence>
<reference evidence="9 10" key="1">
    <citation type="submission" date="2018-06" db="EMBL/GenBank/DDBJ databases">
        <authorList>
            <consortium name="Pathogen Informatics"/>
            <person name="Doyle S."/>
        </authorList>
    </citation>
    <scope>NUCLEOTIDE SEQUENCE [LARGE SCALE GENOMIC DNA]</scope>
    <source>
        <strain evidence="9 10">NCTC11179</strain>
    </source>
</reference>
<evidence type="ECO:0000313" key="11">
    <source>
        <dbReference type="Proteomes" id="UP000596202"/>
    </source>
</evidence>
<dbReference type="InterPro" id="IPR032808">
    <property type="entry name" value="DoxX"/>
</dbReference>
<comment type="subcellular location">
    <subcellularLocation>
        <location evidence="1">Cell membrane</location>
        <topology evidence="1">Multi-pass membrane protein</topology>
    </subcellularLocation>
</comment>
<keyword evidence="4 7" id="KW-0812">Transmembrane</keyword>
<feature type="transmembrane region" description="Helical" evidence="7">
    <location>
        <begin position="106"/>
        <end position="126"/>
    </location>
</feature>
<dbReference type="Pfam" id="PF07681">
    <property type="entry name" value="DoxX"/>
    <property type="match status" value="1"/>
</dbReference>
<dbReference type="AlphaFoldDB" id="A0A378RWS7"/>
<dbReference type="RefSeq" id="WP_002990651.1">
    <property type="nucleotide sequence ID" value="NZ_CP068107.1"/>
</dbReference>
<dbReference type="Proteomes" id="UP000596202">
    <property type="component" value="Chromosome"/>
</dbReference>
<dbReference type="GO" id="GO:0005886">
    <property type="term" value="C:plasma membrane"/>
    <property type="evidence" value="ECO:0007669"/>
    <property type="project" value="UniProtKB-SubCell"/>
</dbReference>
<evidence type="ECO:0000256" key="1">
    <source>
        <dbReference type="ARBA" id="ARBA00004651"/>
    </source>
</evidence>
<dbReference type="EMBL" id="UGQL01000002">
    <property type="protein sequence ID" value="STZ70210.1"/>
    <property type="molecule type" value="Genomic_DNA"/>
</dbReference>
<proteinExistence type="inferred from homology"/>
<feature type="transmembrane region" description="Helical" evidence="7">
    <location>
        <begin position="47"/>
        <end position="67"/>
    </location>
</feature>
<evidence type="ECO:0000313" key="8">
    <source>
        <dbReference type="EMBL" id="QQU00831.1"/>
    </source>
</evidence>
<dbReference type="EMBL" id="CP068108">
    <property type="protein sequence ID" value="QQU00831.1"/>
    <property type="molecule type" value="Genomic_DNA"/>
</dbReference>
<keyword evidence="5 7" id="KW-1133">Transmembrane helix</keyword>
<keyword evidence="6 7" id="KW-0472">Membrane</keyword>
<reference evidence="8 11" key="2">
    <citation type="submission" date="2021-01" db="EMBL/GenBank/DDBJ databases">
        <title>FDA dAtabase for Regulatory Grade micrObial Sequences (FDA-ARGOS): Supporting development and validation of Infectious Disease Dx tests.</title>
        <authorList>
            <person name="Sproer C."/>
            <person name="Gronow S."/>
            <person name="Severitt S."/>
            <person name="Schroder I."/>
            <person name="Tallon L."/>
            <person name="Sadzewicz L."/>
            <person name="Zhao X."/>
            <person name="Boylan J."/>
            <person name="Ott S."/>
            <person name="Bowen H."/>
            <person name="Vavikolanu K."/>
            <person name="Mehta A."/>
            <person name="Aluvathingal J."/>
            <person name="Nadendla S."/>
            <person name="Lowell S."/>
            <person name="Myers T."/>
            <person name="Yan Y."/>
            <person name="Sichtig H."/>
        </authorList>
    </citation>
    <scope>NUCLEOTIDE SEQUENCE [LARGE SCALE GENOMIC DNA]</scope>
    <source>
        <strain evidence="8 11">FDAARGOS_1131</strain>
    </source>
</reference>
<dbReference type="InterPro" id="IPR051907">
    <property type="entry name" value="DoxX-like_oxidoreductase"/>
</dbReference>
<dbReference type="OrthoDB" id="280866at2"/>
<evidence type="ECO:0000313" key="10">
    <source>
        <dbReference type="Proteomes" id="UP000255024"/>
    </source>
</evidence>
<comment type="similarity">
    <text evidence="2">Belongs to the DoxX family.</text>
</comment>
<feature type="transmembrane region" description="Helical" evidence="7">
    <location>
        <begin position="74"/>
        <end position="94"/>
    </location>
</feature>
<dbReference type="PANTHER" id="PTHR33452:SF1">
    <property type="entry name" value="INNER MEMBRANE PROTEIN YPHA-RELATED"/>
    <property type="match status" value="1"/>
</dbReference>
<dbReference type="Proteomes" id="UP000255024">
    <property type="component" value="Unassembled WGS sequence"/>
</dbReference>
<feature type="transmembrane region" description="Helical" evidence="7">
    <location>
        <begin position="12"/>
        <end position="35"/>
    </location>
</feature>
<keyword evidence="3" id="KW-1003">Cell membrane</keyword>
<name>A0A378RWS7_MYROD</name>
<organism evidence="9 10">
    <name type="scientific">Myroides odoratus</name>
    <name type="common">Flavobacterium odoratum</name>
    <dbReference type="NCBI Taxonomy" id="256"/>
    <lineage>
        <taxon>Bacteria</taxon>
        <taxon>Pseudomonadati</taxon>
        <taxon>Bacteroidota</taxon>
        <taxon>Flavobacteriia</taxon>
        <taxon>Flavobacteriales</taxon>
        <taxon>Flavobacteriaceae</taxon>
        <taxon>Myroides</taxon>
    </lineage>
</organism>
<protein>
    <submittedName>
        <fullName evidence="8 9">DoxX</fullName>
    </submittedName>
</protein>
<evidence type="ECO:0000256" key="2">
    <source>
        <dbReference type="ARBA" id="ARBA00006679"/>
    </source>
</evidence>
<keyword evidence="10" id="KW-1185">Reference proteome</keyword>
<gene>
    <name evidence="8" type="ORF">I6I88_03430</name>
    <name evidence="9" type="ORF">NCTC11179_03743</name>
</gene>
<evidence type="ECO:0000256" key="4">
    <source>
        <dbReference type="ARBA" id="ARBA00022692"/>
    </source>
</evidence>
<evidence type="ECO:0000256" key="7">
    <source>
        <dbReference type="SAM" id="Phobius"/>
    </source>
</evidence>
<dbReference type="PANTHER" id="PTHR33452">
    <property type="entry name" value="OXIDOREDUCTASE CATD-RELATED"/>
    <property type="match status" value="1"/>
</dbReference>
<evidence type="ECO:0000256" key="5">
    <source>
        <dbReference type="ARBA" id="ARBA00022989"/>
    </source>
</evidence>